<name>A0A804MB04_MAIZE</name>
<reference evidence="2" key="2">
    <citation type="submission" date="2019-07" db="EMBL/GenBank/DDBJ databases">
        <authorList>
            <person name="Seetharam A."/>
            <person name="Woodhouse M."/>
            <person name="Cannon E."/>
        </authorList>
    </citation>
    <scope>NUCLEOTIDE SEQUENCE [LARGE SCALE GENOMIC DNA]</scope>
    <source>
        <strain evidence="2">cv. B73</strain>
    </source>
</reference>
<dbReference type="EnsemblPlants" id="Zm00001eb071950_T001">
    <property type="protein sequence ID" value="Zm00001eb071950_P001"/>
    <property type="gene ID" value="Zm00001eb071950"/>
</dbReference>
<dbReference type="Proteomes" id="UP000007305">
    <property type="component" value="Chromosome 2"/>
</dbReference>
<evidence type="ECO:0000256" key="1">
    <source>
        <dbReference type="SAM" id="MobiDB-lite"/>
    </source>
</evidence>
<accession>A0A804MB04</accession>
<reference evidence="3" key="1">
    <citation type="submission" date="2015-12" db="EMBL/GenBank/DDBJ databases">
        <title>Update maize B73 reference genome by single molecule sequencing technologies.</title>
        <authorList>
            <consortium name="Maize Genome Sequencing Project"/>
            <person name="Ware D."/>
        </authorList>
    </citation>
    <scope>NUCLEOTIDE SEQUENCE [LARGE SCALE GENOMIC DNA]</scope>
    <source>
        <strain evidence="3">cv. B73</strain>
    </source>
</reference>
<organism evidence="2 3">
    <name type="scientific">Zea mays</name>
    <name type="common">Maize</name>
    <dbReference type="NCBI Taxonomy" id="4577"/>
    <lineage>
        <taxon>Eukaryota</taxon>
        <taxon>Viridiplantae</taxon>
        <taxon>Streptophyta</taxon>
        <taxon>Embryophyta</taxon>
        <taxon>Tracheophyta</taxon>
        <taxon>Spermatophyta</taxon>
        <taxon>Magnoliopsida</taxon>
        <taxon>Liliopsida</taxon>
        <taxon>Poales</taxon>
        <taxon>Poaceae</taxon>
        <taxon>PACMAD clade</taxon>
        <taxon>Panicoideae</taxon>
        <taxon>Andropogonodae</taxon>
        <taxon>Andropogoneae</taxon>
        <taxon>Tripsacinae</taxon>
        <taxon>Zea</taxon>
    </lineage>
</organism>
<feature type="region of interest" description="Disordered" evidence="1">
    <location>
        <begin position="21"/>
        <end position="49"/>
    </location>
</feature>
<evidence type="ECO:0000313" key="2">
    <source>
        <dbReference type="EnsemblPlants" id="Zm00001eb071950_P001"/>
    </source>
</evidence>
<sequence length="162" mass="17041">MEPPPVPALVLAIDEFAANIEGESGEEDAEESEDSRVPTSSAMARAVESSPVQRLLRSAQVVPALGDRARVLGRRRRRQPGDDEEAVGHLLRQFGVLVGAGGVVEGSLTSSSVDESCVAIRGTTSTLVRACSGVEATAAESSEEDVVVLFIFLISFKSSQNS</sequence>
<evidence type="ECO:0000313" key="3">
    <source>
        <dbReference type="Proteomes" id="UP000007305"/>
    </source>
</evidence>
<proteinExistence type="predicted"/>
<keyword evidence="3" id="KW-1185">Reference proteome</keyword>
<protein>
    <submittedName>
        <fullName evidence="2">Uncharacterized protein</fullName>
    </submittedName>
</protein>
<feature type="compositionally biased region" description="Acidic residues" evidence="1">
    <location>
        <begin position="23"/>
        <end position="33"/>
    </location>
</feature>
<dbReference type="AlphaFoldDB" id="A0A804MB04"/>
<dbReference type="InParanoid" id="A0A804MB04"/>
<dbReference type="Gramene" id="Zm00001eb071950_T001">
    <property type="protein sequence ID" value="Zm00001eb071950_P001"/>
    <property type="gene ID" value="Zm00001eb071950"/>
</dbReference>
<reference evidence="2" key="3">
    <citation type="submission" date="2021-05" db="UniProtKB">
        <authorList>
            <consortium name="EnsemblPlants"/>
        </authorList>
    </citation>
    <scope>IDENTIFICATION</scope>
    <source>
        <strain evidence="2">cv. B73</strain>
    </source>
</reference>